<dbReference type="Proteomes" id="UP000009183">
    <property type="component" value="Chromosome 15"/>
</dbReference>
<dbReference type="InParanoid" id="D7U7Y5"/>
<accession>D7U7Y5</accession>
<organism evidence="2 3">
    <name type="scientific">Vitis vinifera</name>
    <name type="common">Grape</name>
    <dbReference type="NCBI Taxonomy" id="29760"/>
    <lineage>
        <taxon>Eukaryota</taxon>
        <taxon>Viridiplantae</taxon>
        <taxon>Streptophyta</taxon>
        <taxon>Embryophyta</taxon>
        <taxon>Tracheophyta</taxon>
        <taxon>Spermatophyta</taxon>
        <taxon>Magnoliopsida</taxon>
        <taxon>eudicotyledons</taxon>
        <taxon>Gunneridae</taxon>
        <taxon>Pentapetalae</taxon>
        <taxon>rosids</taxon>
        <taxon>Vitales</taxon>
        <taxon>Vitaceae</taxon>
        <taxon>Viteae</taxon>
        <taxon>Vitis</taxon>
    </lineage>
</organism>
<keyword evidence="3" id="KW-1185">Reference proteome</keyword>
<dbReference type="AlphaFoldDB" id="D7U7Y5"/>
<protein>
    <submittedName>
        <fullName evidence="2">Uncharacterized protein</fullName>
    </submittedName>
</protein>
<dbReference type="EMBL" id="FN596739">
    <property type="protein sequence ID" value="CBI38914.3"/>
    <property type="molecule type" value="Genomic_DNA"/>
</dbReference>
<evidence type="ECO:0000256" key="1">
    <source>
        <dbReference type="SAM" id="Phobius"/>
    </source>
</evidence>
<reference evidence="3" key="1">
    <citation type="journal article" date="2007" name="Nature">
        <title>The grapevine genome sequence suggests ancestral hexaploidization in major angiosperm phyla.</title>
        <authorList>
            <consortium name="The French-Italian Public Consortium for Grapevine Genome Characterization."/>
            <person name="Jaillon O."/>
            <person name="Aury J.-M."/>
            <person name="Noel B."/>
            <person name="Policriti A."/>
            <person name="Clepet C."/>
            <person name="Casagrande A."/>
            <person name="Choisne N."/>
            <person name="Aubourg S."/>
            <person name="Vitulo N."/>
            <person name="Jubin C."/>
            <person name="Vezzi A."/>
            <person name="Legeai F."/>
            <person name="Hugueney P."/>
            <person name="Dasilva C."/>
            <person name="Horner D."/>
            <person name="Mica E."/>
            <person name="Jublot D."/>
            <person name="Poulain J."/>
            <person name="Bruyere C."/>
            <person name="Billault A."/>
            <person name="Segurens B."/>
            <person name="Gouyvenoux M."/>
            <person name="Ugarte E."/>
            <person name="Cattonaro F."/>
            <person name="Anthouard V."/>
            <person name="Vico V."/>
            <person name="Del Fabbro C."/>
            <person name="Alaux M."/>
            <person name="Di Gaspero G."/>
            <person name="Dumas V."/>
            <person name="Felice N."/>
            <person name="Paillard S."/>
            <person name="Juman I."/>
            <person name="Moroldo M."/>
            <person name="Scalabrin S."/>
            <person name="Canaguier A."/>
            <person name="Le Clainche I."/>
            <person name="Malacrida G."/>
            <person name="Durand E."/>
            <person name="Pesole G."/>
            <person name="Laucou V."/>
            <person name="Chatelet P."/>
            <person name="Merdinoglu D."/>
            <person name="Delledonne M."/>
            <person name="Pezzotti M."/>
            <person name="Lecharny A."/>
            <person name="Scarpelli C."/>
            <person name="Artiguenave F."/>
            <person name="Pe M.E."/>
            <person name="Valle G."/>
            <person name="Morgante M."/>
            <person name="Caboche M."/>
            <person name="Adam-Blondon A.-F."/>
            <person name="Weissenbach J."/>
            <person name="Quetier F."/>
            <person name="Wincker P."/>
        </authorList>
    </citation>
    <scope>NUCLEOTIDE SEQUENCE [LARGE SCALE GENOMIC DNA]</scope>
    <source>
        <strain evidence="3">cv. Pinot noir / PN40024</strain>
    </source>
</reference>
<feature type="transmembrane region" description="Helical" evidence="1">
    <location>
        <begin position="21"/>
        <end position="40"/>
    </location>
</feature>
<gene>
    <name evidence="2" type="ordered locus">VIT_15s0048g00180</name>
</gene>
<keyword evidence="1" id="KW-0812">Transmembrane</keyword>
<evidence type="ECO:0000313" key="3">
    <source>
        <dbReference type="Proteomes" id="UP000009183"/>
    </source>
</evidence>
<keyword evidence="1" id="KW-1133">Transmembrane helix</keyword>
<dbReference type="PaxDb" id="29760-VIT_15s0048g00180.t01"/>
<name>D7U7Y5_VITVI</name>
<dbReference type="HOGENOM" id="CLU_3128161_0_0_1"/>
<evidence type="ECO:0000313" key="2">
    <source>
        <dbReference type="EMBL" id="CBI38914.3"/>
    </source>
</evidence>
<proteinExistence type="predicted"/>
<keyword evidence="1" id="KW-0472">Membrane</keyword>
<sequence length="50" mass="5905">MKHVKSISANKLRSTPTRRNQVKTWILILILIKACLMYIYSDINPDKFLE</sequence>